<name>A0AAW0PI62_9GOBI</name>
<evidence type="ECO:0000313" key="4">
    <source>
        <dbReference type="EMBL" id="KAK7918618.1"/>
    </source>
</evidence>
<dbReference type="PANTHER" id="PTHR32387:SF0">
    <property type="entry name" value="PROTEIN NO VEIN"/>
    <property type="match status" value="1"/>
</dbReference>
<gene>
    <name evidence="4" type="ORF">WMY93_009902</name>
</gene>
<protein>
    <recommendedName>
        <fullName evidence="3">Sacsin/Nov domain-containing protein</fullName>
    </recommendedName>
</protein>
<feature type="region of interest" description="Disordered" evidence="2">
    <location>
        <begin position="448"/>
        <end position="470"/>
    </location>
</feature>
<sequence length="1502" mass="167750">MKKYNLDNPPMNKLQSCYLEHFGTELPFAQYLSLYEHWETLQSKANDAPKNPWTAAPAQPEPAVKAASPSLLSDHDFPSLGAKAPKDPSPSVVTKPTPPPPKERSSSMLTERYHRQLREVHGANMRALEALEEDGTGGRSRRLDPEYVSDLMNEVIRDIAMDGDFVTKDRVIARTCQLLQIPSLESARIRAFQIQALKDLQYTIREVNMFLEATESVSSICTLYELAQALAALKDKKRYEELNLGPLCKLPLIHRLFKIDSNTKDDDIHQIETVDILKQLRNFRKKNSKVKIDLADFMKHLADHYKCDSPYELGIRIHSVGLPIATLSKASRSEHTLMEKAREQMEKELEEEALERMRKVKRCVLDALPNPAAGANADLRKKYASQTAAEVVLAVFSNAQVVFSPRMTKHVQAFLTQVSGDRLAVALFQLSICGGSLAAPQDLVLKDKSSKAQEQAKAEEKPSTPRPSEAAVQQFVKDTLSSHTSAITLSHMAALEKKLTKHYRLPNFLGLEMGSFLDFLVKHVQLLQECLGSALFLSSSSVSLGGGGYRPTRQDVFEFIKQCGDLDYADPEQLSFVEAALRSHYCLKDSRDLGFGPLHRLAGLVQQQKQLSGGGLSPVYYEVALLAKKNNSWRVCGASGDMSKDQALSSLLSCPLLEDLGQWSQWDLVLSPSGLSALEVSPGVLLRTTSHTGDQDFSTAAENLDHVGTAGHLVSMVVAYGVSNAPLALLANHMQSSLAAAVARQDLSQAHEDVSCYRKVAEFLLNCLVRIPIRTCKTLVEQVFLEPFAKVLGQTRSKEVLMSVAQSNPQHLNCLHRLGILLGITDWIKDYHKKLSPPLLQDRSNQTAQKSEFGVGVELTAEGQKLMQVHQERLGRSLDRLSTELYSKDTHFVLELIQNADDNSYALDEGVTPALAFMVERDCITVLNNETGFQEKNIRAICDVGRSTKGKHTYGYIGQKGIGFKSVFKVTDCPEIHSNGFHLRFDKNCGPMGYILPHWTEEQREVSAQLQDLSQHSWTTKICLPLRSENHQTRNLFHDVHPSLLLFLHRLRSITIYNQVENRLVTMSRKDLSHNILEVEHSEGTERWLVIKNMLTPRKIKDGVEATELALAFQLSTQETGSEVTVQPQKQPVFAYLPLRTFGFRFIIQGDFDIPSSREDVDRDSSWNQWLRSEIPQLFLQAMEVFNKHPDFSGLKGLCHFLQFIPLPDEILDFFKPVAQHIIQLLKGKAFLPTLSSDGAVVHKLPSQVAVCQDPVIREVIGGEELEKHLSLSYLHPGLSPAPPSSLLRELGVRYLRGPDVTTVTSAMAKDLVKMEGTHSESGLRKLAKLLVCNFRALEHGYGEADSILQTLRDLPIIPCRRPVVALSAEGVFFPMEEASSTKKKKKAHNSGPLSALYQDVCVVHPTLLSCMDPLESQQVRELLRRLGVHELEPEELLQQHIYPTIQSSKWKSKPEAVVVSYLVFIKQHSSSSSLLELADTASPRAHHQRAAVSQTKPSVLL</sequence>
<evidence type="ECO:0000256" key="2">
    <source>
        <dbReference type="SAM" id="MobiDB-lite"/>
    </source>
</evidence>
<dbReference type="InterPro" id="IPR036890">
    <property type="entry name" value="HATPase_C_sf"/>
</dbReference>
<dbReference type="Proteomes" id="UP001460270">
    <property type="component" value="Unassembled WGS sequence"/>
</dbReference>
<feature type="region of interest" description="Disordered" evidence="2">
    <location>
        <begin position="46"/>
        <end position="109"/>
    </location>
</feature>
<evidence type="ECO:0000313" key="5">
    <source>
        <dbReference type="Proteomes" id="UP001460270"/>
    </source>
</evidence>
<dbReference type="NCBIfam" id="NF047352">
    <property type="entry name" value="P_loop_sacsin"/>
    <property type="match status" value="1"/>
</dbReference>
<dbReference type="SUPFAM" id="SSF55874">
    <property type="entry name" value="ATPase domain of HSP90 chaperone/DNA topoisomerase II/histidine kinase"/>
    <property type="match status" value="1"/>
</dbReference>
<feature type="domain" description="Sacsin/Nov" evidence="3">
    <location>
        <begin position="886"/>
        <end position="1012"/>
    </location>
</feature>
<feature type="coiled-coil region" evidence="1">
    <location>
        <begin position="335"/>
        <end position="362"/>
    </location>
</feature>
<accession>A0AAW0PI62</accession>
<dbReference type="InterPro" id="IPR052957">
    <property type="entry name" value="Auxin_embryo_med"/>
</dbReference>
<dbReference type="InterPro" id="IPR058210">
    <property type="entry name" value="SACS/Nov_dom"/>
</dbReference>
<keyword evidence="5" id="KW-1185">Reference proteome</keyword>
<evidence type="ECO:0000259" key="3">
    <source>
        <dbReference type="Pfam" id="PF25794"/>
    </source>
</evidence>
<keyword evidence="1" id="KW-0175">Coiled coil</keyword>
<dbReference type="EMBL" id="JBBPFD010000007">
    <property type="protein sequence ID" value="KAK7918618.1"/>
    <property type="molecule type" value="Genomic_DNA"/>
</dbReference>
<evidence type="ECO:0000256" key="1">
    <source>
        <dbReference type="SAM" id="Coils"/>
    </source>
</evidence>
<comment type="caution">
    <text evidence="4">The sequence shown here is derived from an EMBL/GenBank/DDBJ whole genome shotgun (WGS) entry which is preliminary data.</text>
</comment>
<dbReference type="Pfam" id="PF25794">
    <property type="entry name" value="SACS"/>
    <property type="match status" value="1"/>
</dbReference>
<organism evidence="4 5">
    <name type="scientific">Mugilogobius chulae</name>
    <name type="common">yellowstripe goby</name>
    <dbReference type="NCBI Taxonomy" id="88201"/>
    <lineage>
        <taxon>Eukaryota</taxon>
        <taxon>Metazoa</taxon>
        <taxon>Chordata</taxon>
        <taxon>Craniata</taxon>
        <taxon>Vertebrata</taxon>
        <taxon>Euteleostomi</taxon>
        <taxon>Actinopterygii</taxon>
        <taxon>Neopterygii</taxon>
        <taxon>Teleostei</taxon>
        <taxon>Neoteleostei</taxon>
        <taxon>Acanthomorphata</taxon>
        <taxon>Gobiaria</taxon>
        <taxon>Gobiiformes</taxon>
        <taxon>Gobioidei</taxon>
        <taxon>Gobiidae</taxon>
        <taxon>Gobionellinae</taxon>
        <taxon>Mugilogobius</taxon>
    </lineage>
</organism>
<reference evidence="5" key="1">
    <citation type="submission" date="2024-04" db="EMBL/GenBank/DDBJ databases">
        <title>Salinicola lusitanus LLJ914,a marine bacterium isolated from the Okinawa Trough.</title>
        <authorList>
            <person name="Li J."/>
        </authorList>
    </citation>
    <scope>NUCLEOTIDE SEQUENCE [LARGE SCALE GENOMIC DNA]</scope>
</reference>
<feature type="compositionally biased region" description="Basic and acidic residues" evidence="2">
    <location>
        <begin position="448"/>
        <end position="463"/>
    </location>
</feature>
<proteinExistence type="predicted"/>
<dbReference type="Gene3D" id="3.30.565.10">
    <property type="entry name" value="Histidine kinase-like ATPase, C-terminal domain"/>
    <property type="match status" value="1"/>
</dbReference>
<dbReference type="PANTHER" id="PTHR32387">
    <property type="entry name" value="WU:FJ29H11"/>
    <property type="match status" value="1"/>
</dbReference>